<evidence type="ECO:0000256" key="1">
    <source>
        <dbReference type="SAM" id="Phobius"/>
    </source>
</evidence>
<reference evidence="2" key="1">
    <citation type="submission" date="2014-11" db="EMBL/GenBank/DDBJ databases">
        <authorList>
            <person name="Amaro Gonzalez C."/>
        </authorList>
    </citation>
    <scope>NUCLEOTIDE SEQUENCE</scope>
</reference>
<evidence type="ECO:0000313" key="2">
    <source>
        <dbReference type="EMBL" id="JAH39281.1"/>
    </source>
</evidence>
<dbReference type="AlphaFoldDB" id="A0A0E9SDD4"/>
<keyword evidence="1" id="KW-0472">Membrane</keyword>
<keyword evidence="1" id="KW-0812">Transmembrane</keyword>
<keyword evidence="1" id="KW-1133">Transmembrane helix</keyword>
<feature type="transmembrane region" description="Helical" evidence="1">
    <location>
        <begin position="6"/>
        <end position="25"/>
    </location>
</feature>
<name>A0A0E9SDD4_ANGAN</name>
<accession>A0A0E9SDD4</accession>
<proteinExistence type="predicted"/>
<reference evidence="2" key="2">
    <citation type="journal article" date="2015" name="Fish Shellfish Immunol.">
        <title>Early steps in the European eel (Anguilla anguilla)-Vibrio vulnificus interaction in the gills: Role of the RtxA13 toxin.</title>
        <authorList>
            <person name="Callol A."/>
            <person name="Pajuelo D."/>
            <person name="Ebbesson L."/>
            <person name="Teles M."/>
            <person name="MacKenzie S."/>
            <person name="Amaro C."/>
        </authorList>
    </citation>
    <scope>NUCLEOTIDE SEQUENCE</scope>
</reference>
<dbReference type="EMBL" id="GBXM01069296">
    <property type="protein sequence ID" value="JAH39281.1"/>
    <property type="molecule type" value="Transcribed_RNA"/>
</dbReference>
<sequence>MCSWGIHIVEIVVFVYYCVIANGIIS</sequence>
<organism evidence="2">
    <name type="scientific">Anguilla anguilla</name>
    <name type="common">European freshwater eel</name>
    <name type="synonym">Muraena anguilla</name>
    <dbReference type="NCBI Taxonomy" id="7936"/>
    <lineage>
        <taxon>Eukaryota</taxon>
        <taxon>Metazoa</taxon>
        <taxon>Chordata</taxon>
        <taxon>Craniata</taxon>
        <taxon>Vertebrata</taxon>
        <taxon>Euteleostomi</taxon>
        <taxon>Actinopterygii</taxon>
        <taxon>Neopterygii</taxon>
        <taxon>Teleostei</taxon>
        <taxon>Anguilliformes</taxon>
        <taxon>Anguillidae</taxon>
        <taxon>Anguilla</taxon>
    </lineage>
</organism>
<protein>
    <submittedName>
        <fullName evidence="2">Uncharacterized protein</fullName>
    </submittedName>
</protein>